<reference evidence="1 4" key="2">
    <citation type="submission" date="2024-06" db="EMBL/GenBank/DDBJ databases">
        <title>Genomic Encyclopedia of Type Strains, Phase IV (KMG-IV): sequencing the most valuable type-strain genomes for metagenomic binning, comparative biology and taxonomic classification.</title>
        <authorList>
            <person name="Goeker M."/>
        </authorList>
    </citation>
    <scope>NUCLEOTIDE SEQUENCE [LARGE SCALE GENOMIC DNA]</scope>
    <source>
        <strain evidence="1 4">D-501</strain>
    </source>
</reference>
<keyword evidence="4" id="KW-1185">Reference proteome</keyword>
<evidence type="ECO:0000313" key="3">
    <source>
        <dbReference type="Proteomes" id="UP000323522"/>
    </source>
</evidence>
<dbReference type="EMBL" id="CP035708">
    <property type="protein sequence ID" value="QEN01045.1"/>
    <property type="molecule type" value="Genomic_DNA"/>
</dbReference>
<protein>
    <submittedName>
        <fullName evidence="2">DUF1415 domain-containing protein</fullName>
    </submittedName>
</protein>
<dbReference type="InterPro" id="IPR009858">
    <property type="entry name" value="DUF1415"/>
</dbReference>
<reference evidence="2 3" key="1">
    <citation type="submission" date="2019-02" db="EMBL/GenBank/DDBJ databases">
        <title>Complete Genome Sequence and Methylome Analysis of Sphaerotilus natans subsp. sulfidivorans D-507.</title>
        <authorList>
            <person name="Fomenkov A."/>
            <person name="Gridneva E."/>
            <person name="Smolyakov D."/>
            <person name="Dubinina G."/>
            <person name="Vincze T."/>
            <person name="Grabovich M."/>
            <person name="Roberts R.J."/>
        </authorList>
    </citation>
    <scope>NUCLEOTIDE SEQUENCE [LARGE SCALE GENOMIC DNA]</scope>
    <source>
        <strain evidence="2 3">D-507</strain>
    </source>
</reference>
<dbReference type="EMBL" id="JBEPLS010000001">
    <property type="protein sequence ID" value="MET3602582.1"/>
    <property type="molecule type" value="Genomic_DNA"/>
</dbReference>
<dbReference type="Proteomes" id="UP000323522">
    <property type="component" value="Chromosome"/>
</dbReference>
<organism evidence="2 3">
    <name type="scientific">Sphaerotilus sulfidivorans</name>
    <dbReference type="NCBI Taxonomy" id="639200"/>
    <lineage>
        <taxon>Bacteria</taxon>
        <taxon>Pseudomonadati</taxon>
        <taxon>Pseudomonadota</taxon>
        <taxon>Betaproteobacteria</taxon>
        <taxon>Burkholderiales</taxon>
        <taxon>Sphaerotilaceae</taxon>
        <taxon>Sphaerotilus</taxon>
    </lineage>
</organism>
<proteinExistence type="predicted"/>
<dbReference type="OrthoDB" id="277390at2"/>
<evidence type="ECO:0000313" key="1">
    <source>
        <dbReference type="EMBL" id="MET3602582.1"/>
    </source>
</evidence>
<dbReference type="Pfam" id="PF07209">
    <property type="entry name" value="DUF1415"/>
    <property type="match status" value="1"/>
</dbReference>
<evidence type="ECO:0000313" key="4">
    <source>
        <dbReference type="Proteomes" id="UP001549111"/>
    </source>
</evidence>
<dbReference type="RefSeq" id="WP_149503750.1">
    <property type="nucleotide sequence ID" value="NZ_CP035708.1"/>
</dbReference>
<dbReference type="AlphaFoldDB" id="A0A5C1PZA2"/>
<evidence type="ECO:0000313" key="2">
    <source>
        <dbReference type="EMBL" id="QEN01045.1"/>
    </source>
</evidence>
<sequence>MNTPMDNTPKTVPSDAQAVADTVEWLEKAVIGLNLCPFAKAVHVKQQIRYQVSHATDAEGLLQELVSELELLAETSPEKIETTLLIHPQALTDFMDFNDFLEVADAAVEALQLDGILQVASFHPDYQFDETHADDIENFSNRSPWPTLHLIREASIDAAVEAFPDAADIYERNIETLQRLGHAGWKKLFTA</sequence>
<gene>
    <name evidence="1" type="ORF">ABIC99_000358</name>
    <name evidence="2" type="ORF">EWH46_09870</name>
</gene>
<dbReference type="KEGG" id="snn:EWH46_09870"/>
<accession>A0A5C1PZA2</accession>
<dbReference type="Proteomes" id="UP001549111">
    <property type="component" value="Unassembled WGS sequence"/>
</dbReference>
<name>A0A5C1PZA2_9BURK</name>